<dbReference type="SUPFAM" id="SSF49503">
    <property type="entry name" value="Cupredoxins"/>
    <property type="match status" value="1"/>
</dbReference>
<name>A0A1H9W129_9MICO</name>
<dbReference type="Proteomes" id="UP000199019">
    <property type="component" value="Unassembled WGS sequence"/>
</dbReference>
<reference evidence="3" key="1">
    <citation type="submission" date="2016-10" db="EMBL/GenBank/DDBJ databases">
        <authorList>
            <person name="Varghese N."/>
            <person name="Submissions S."/>
        </authorList>
    </citation>
    <scope>NUCLEOTIDE SEQUENCE [LARGE SCALE GENOMIC DNA]</scope>
    <source>
        <strain evidence="3">CGMCC 1.6963</strain>
    </source>
</reference>
<evidence type="ECO:0000256" key="1">
    <source>
        <dbReference type="SAM" id="MobiDB-lite"/>
    </source>
</evidence>
<dbReference type="OrthoDB" id="7431902at2"/>
<gene>
    <name evidence="2" type="ORF">SAMN05216199_2709</name>
</gene>
<dbReference type="InterPro" id="IPR008972">
    <property type="entry name" value="Cupredoxin"/>
</dbReference>
<sequence>MGGAQGYHYSRLSCAPPVTLPGATVRVVLADMGMTRMMGGDAPMGARMMLRVAPTTVRAGTVSLVASNMGWRTHELVVMPLASGSTVGERVPGPDGRISEAGSAGEASGSCAAGSGEGIASGAVGWVTLTLAPGRYELVCNLKNHYANGMYAELDVR</sequence>
<feature type="region of interest" description="Disordered" evidence="1">
    <location>
        <begin position="87"/>
        <end position="109"/>
    </location>
</feature>
<dbReference type="AlphaFoldDB" id="A0A1H9W129"/>
<dbReference type="Gene3D" id="2.60.40.420">
    <property type="entry name" value="Cupredoxins - blue copper proteins"/>
    <property type="match status" value="1"/>
</dbReference>
<evidence type="ECO:0008006" key="4">
    <source>
        <dbReference type="Google" id="ProtNLM"/>
    </source>
</evidence>
<dbReference type="STRING" id="587636.SAMN05216199_2709"/>
<proteinExistence type="predicted"/>
<evidence type="ECO:0000313" key="3">
    <source>
        <dbReference type="Proteomes" id="UP000199019"/>
    </source>
</evidence>
<organism evidence="2 3">
    <name type="scientific">Pedococcus cremeus</name>
    <dbReference type="NCBI Taxonomy" id="587636"/>
    <lineage>
        <taxon>Bacteria</taxon>
        <taxon>Bacillati</taxon>
        <taxon>Actinomycetota</taxon>
        <taxon>Actinomycetes</taxon>
        <taxon>Micrococcales</taxon>
        <taxon>Intrasporangiaceae</taxon>
        <taxon>Pedococcus</taxon>
    </lineage>
</organism>
<evidence type="ECO:0000313" key="2">
    <source>
        <dbReference type="EMBL" id="SES27605.1"/>
    </source>
</evidence>
<keyword evidence="3" id="KW-1185">Reference proteome</keyword>
<accession>A0A1H9W129</accession>
<protein>
    <recommendedName>
        <fullName evidence="4">Blue (Type 1) copper domain protein</fullName>
    </recommendedName>
</protein>
<feature type="compositionally biased region" description="Low complexity" evidence="1">
    <location>
        <begin position="99"/>
        <end position="109"/>
    </location>
</feature>
<dbReference type="EMBL" id="FOHB01000004">
    <property type="protein sequence ID" value="SES27605.1"/>
    <property type="molecule type" value="Genomic_DNA"/>
</dbReference>